<gene>
    <name evidence="2" type="ORF">KCX74_11015</name>
</gene>
<dbReference type="EMBL" id="JAGSOT010000029">
    <property type="protein sequence ID" value="MBR7796568.1"/>
    <property type="molecule type" value="Genomic_DNA"/>
</dbReference>
<dbReference type="Proteomes" id="UP000675284">
    <property type="component" value="Unassembled WGS sequence"/>
</dbReference>
<keyword evidence="1" id="KW-0472">Membrane</keyword>
<sequence length="46" mass="5211">MENAEKQKSEERVETPNLKGTLLSVLLLGVFIIVSWFGVFALFLSR</sequence>
<dbReference type="RefSeq" id="WP_080668710.1">
    <property type="nucleotide sequence ID" value="NZ_BAAACY010000090.1"/>
</dbReference>
<evidence type="ECO:0000313" key="2">
    <source>
        <dbReference type="EMBL" id="MBR7796568.1"/>
    </source>
</evidence>
<dbReference type="AlphaFoldDB" id="A0A941E078"/>
<proteinExistence type="predicted"/>
<feature type="transmembrane region" description="Helical" evidence="1">
    <location>
        <begin position="20"/>
        <end position="44"/>
    </location>
</feature>
<protein>
    <submittedName>
        <fullName evidence="2">Cytochrome c oxidase subunit 2A</fullName>
    </submittedName>
</protein>
<comment type="caution">
    <text evidence="2">The sequence shown here is derived from an EMBL/GenBank/DDBJ whole genome shotgun (WGS) entry which is preliminary data.</text>
</comment>
<keyword evidence="3" id="KW-1185">Reference proteome</keyword>
<name>A0A941E078_9BACI</name>
<reference evidence="2" key="1">
    <citation type="submission" date="2021-04" db="EMBL/GenBank/DDBJ databases">
        <title>Isolation and polyphasic classification of algal microorganism.</title>
        <authorList>
            <person name="Wang S."/>
        </authorList>
    </citation>
    <scope>NUCLEOTIDE SEQUENCE</scope>
    <source>
        <strain evidence="2">720a</strain>
    </source>
</reference>
<dbReference type="Pfam" id="PF08113">
    <property type="entry name" value="CoxIIa"/>
    <property type="match status" value="1"/>
</dbReference>
<evidence type="ECO:0000256" key="1">
    <source>
        <dbReference type="SAM" id="Phobius"/>
    </source>
</evidence>
<accession>A0A941E078</accession>
<keyword evidence="1" id="KW-1133">Transmembrane helix</keyword>
<keyword evidence="1" id="KW-0812">Transmembrane</keyword>
<dbReference type="InterPro" id="IPR012538">
    <property type="entry name" value="Cyt_c_oxidase_su2a"/>
</dbReference>
<evidence type="ECO:0000313" key="3">
    <source>
        <dbReference type="Proteomes" id="UP000675284"/>
    </source>
</evidence>
<organism evidence="2 3">
    <name type="scientific">Virgibacillus salarius</name>
    <dbReference type="NCBI Taxonomy" id="447199"/>
    <lineage>
        <taxon>Bacteria</taxon>
        <taxon>Bacillati</taxon>
        <taxon>Bacillota</taxon>
        <taxon>Bacilli</taxon>
        <taxon>Bacillales</taxon>
        <taxon>Bacillaceae</taxon>
        <taxon>Virgibacillus</taxon>
    </lineage>
</organism>